<feature type="transmembrane region" description="Helical" evidence="1">
    <location>
        <begin position="6"/>
        <end position="28"/>
    </location>
</feature>
<sequence length="33" mass="3622">VNEVDIAAFVILFLGIIALAYPLFLLVFQKAAE</sequence>
<organism evidence="2">
    <name type="scientific">marine metagenome</name>
    <dbReference type="NCBI Taxonomy" id="408172"/>
    <lineage>
        <taxon>unclassified sequences</taxon>
        <taxon>metagenomes</taxon>
        <taxon>ecological metagenomes</taxon>
    </lineage>
</organism>
<accession>A0A381WYJ3</accession>
<evidence type="ECO:0000256" key="1">
    <source>
        <dbReference type="SAM" id="Phobius"/>
    </source>
</evidence>
<reference evidence="2" key="1">
    <citation type="submission" date="2018-05" db="EMBL/GenBank/DDBJ databases">
        <authorList>
            <person name="Lanie J.A."/>
            <person name="Ng W.-L."/>
            <person name="Kazmierczak K.M."/>
            <person name="Andrzejewski T.M."/>
            <person name="Davidsen T.M."/>
            <person name="Wayne K.J."/>
            <person name="Tettelin H."/>
            <person name="Glass J.I."/>
            <person name="Rusch D."/>
            <person name="Podicherti R."/>
            <person name="Tsui H.-C.T."/>
            <person name="Winkler M.E."/>
        </authorList>
    </citation>
    <scope>NUCLEOTIDE SEQUENCE</scope>
</reference>
<evidence type="ECO:0000313" key="2">
    <source>
        <dbReference type="EMBL" id="SVA57606.1"/>
    </source>
</evidence>
<keyword evidence="1" id="KW-0472">Membrane</keyword>
<gene>
    <name evidence="2" type="ORF">METZ01_LOCUS110460</name>
</gene>
<name>A0A381WYJ3_9ZZZZ</name>
<keyword evidence="1" id="KW-1133">Transmembrane helix</keyword>
<protein>
    <submittedName>
        <fullName evidence="2">Uncharacterized protein</fullName>
    </submittedName>
</protein>
<dbReference type="EMBL" id="UINC01013310">
    <property type="protein sequence ID" value="SVA57606.1"/>
    <property type="molecule type" value="Genomic_DNA"/>
</dbReference>
<feature type="non-terminal residue" evidence="2">
    <location>
        <position position="33"/>
    </location>
</feature>
<keyword evidence="1" id="KW-0812">Transmembrane</keyword>
<proteinExistence type="predicted"/>
<dbReference type="AlphaFoldDB" id="A0A381WYJ3"/>
<feature type="non-terminal residue" evidence="2">
    <location>
        <position position="1"/>
    </location>
</feature>